<proteinExistence type="predicted"/>
<keyword evidence="2" id="KW-0808">Transferase</keyword>
<dbReference type="CDD" id="cd04301">
    <property type="entry name" value="NAT_SF"/>
    <property type="match status" value="1"/>
</dbReference>
<dbReference type="EMBL" id="QYUL01000002">
    <property type="protein sequence ID" value="RJF81353.1"/>
    <property type="molecule type" value="Genomic_DNA"/>
</dbReference>
<accession>A0A418VW39</accession>
<dbReference type="Gene3D" id="3.40.630.90">
    <property type="match status" value="1"/>
</dbReference>
<dbReference type="InterPro" id="IPR052729">
    <property type="entry name" value="Acyl/Acetyltrans_Enzymes"/>
</dbReference>
<dbReference type="OrthoDB" id="8453373at2"/>
<sequence length="272" mass="28301">MTADDLAAAHGLCRAVKWPHRIEDWAFNLALGQGLIAERGGVVIGTGMCWPYGPDAATLGMVIVSPDCQGGGVGKRLMNGLLDALGDRAVFLNATQAGLPLYRALGFAPIGEIHQHQGAAFSVPVVALGEGERIRPIGRGDAAALVALDAKTVGMPRGPLIAALLEEAEGVILDRDGEPVGFALLRRFGYGAAVGPVIAPTIDGAKALISHWVASNPGMFIRVDVPGDSGLSEWLDDLGLVGLSPVITMRRGPEQPRSQTPRGWAIVSQALG</sequence>
<dbReference type="PROSITE" id="PS51186">
    <property type="entry name" value="GNAT"/>
    <property type="match status" value="1"/>
</dbReference>
<evidence type="ECO:0000259" key="1">
    <source>
        <dbReference type="PROSITE" id="PS51186"/>
    </source>
</evidence>
<evidence type="ECO:0000313" key="3">
    <source>
        <dbReference type="Proteomes" id="UP000283458"/>
    </source>
</evidence>
<dbReference type="SUPFAM" id="SSF55729">
    <property type="entry name" value="Acyl-CoA N-acyltransferases (Nat)"/>
    <property type="match status" value="1"/>
</dbReference>
<dbReference type="InterPro" id="IPR016181">
    <property type="entry name" value="Acyl_CoA_acyltransferase"/>
</dbReference>
<evidence type="ECO:0000313" key="2">
    <source>
        <dbReference type="EMBL" id="RJF81353.1"/>
    </source>
</evidence>
<organism evidence="2 3">
    <name type="scientific">Azospirillum cavernae</name>
    <dbReference type="NCBI Taxonomy" id="2320860"/>
    <lineage>
        <taxon>Bacteria</taxon>
        <taxon>Pseudomonadati</taxon>
        <taxon>Pseudomonadota</taxon>
        <taxon>Alphaproteobacteria</taxon>
        <taxon>Rhodospirillales</taxon>
        <taxon>Azospirillaceae</taxon>
        <taxon>Azospirillum</taxon>
    </lineage>
</organism>
<dbReference type="PANTHER" id="PTHR47237:SF2">
    <property type="entry name" value="BLL4206 PROTEIN"/>
    <property type="match status" value="1"/>
</dbReference>
<dbReference type="Gene3D" id="3.40.630.30">
    <property type="match status" value="1"/>
</dbReference>
<comment type="caution">
    <text evidence="2">The sequence shown here is derived from an EMBL/GenBank/DDBJ whole genome shotgun (WGS) entry which is preliminary data.</text>
</comment>
<reference evidence="2 3" key="1">
    <citation type="submission" date="2018-09" db="EMBL/GenBank/DDBJ databases">
        <authorList>
            <person name="Zhu H."/>
        </authorList>
    </citation>
    <scope>NUCLEOTIDE SEQUENCE [LARGE SCALE GENOMIC DNA]</scope>
    <source>
        <strain evidence="2 3">K2W22B-5</strain>
    </source>
</reference>
<dbReference type="Pfam" id="PF18014">
    <property type="entry name" value="Acetyltransf_18"/>
    <property type="match status" value="1"/>
</dbReference>
<dbReference type="Proteomes" id="UP000283458">
    <property type="component" value="Unassembled WGS sequence"/>
</dbReference>
<dbReference type="GO" id="GO:0016747">
    <property type="term" value="F:acyltransferase activity, transferring groups other than amino-acyl groups"/>
    <property type="evidence" value="ECO:0007669"/>
    <property type="project" value="InterPro"/>
</dbReference>
<feature type="domain" description="N-acetyltransferase" evidence="1">
    <location>
        <begin position="1"/>
        <end position="135"/>
    </location>
</feature>
<dbReference type="Pfam" id="PF00583">
    <property type="entry name" value="Acetyltransf_1"/>
    <property type="match status" value="1"/>
</dbReference>
<keyword evidence="3" id="KW-1185">Reference proteome</keyword>
<dbReference type="InterPro" id="IPR000182">
    <property type="entry name" value="GNAT_dom"/>
</dbReference>
<protein>
    <submittedName>
        <fullName evidence="2">N-acetyltransferase</fullName>
    </submittedName>
</protein>
<dbReference type="PANTHER" id="PTHR47237">
    <property type="entry name" value="SLL0310 PROTEIN"/>
    <property type="match status" value="1"/>
</dbReference>
<dbReference type="AlphaFoldDB" id="A0A418VW39"/>
<gene>
    <name evidence="2" type="ORF">D3877_14330</name>
</gene>
<dbReference type="InterPro" id="IPR041496">
    <property type="entry name" value="YitH/HolE_GNAT"/>
</dbReference>
<name>A0A418VW39_9PROT</name>